<gene>
    <name evidence="2" type="ORF">S01H1_53201</name>
</gene>
<feature type="transmembrane region" description="Helical" evidence="1">
    <location>
        <begin position="86"/>
        <end position="105"/>
    </location>
</feature>
<protein>
    <submittedName>
        <fullName evidence="2">Uncharacterized protein</fullName>
    </submittedName>
</protein>
<dbReference type="AlphaFoldDB" id="X0VVE1"/>
<evidence type="ECO:0000256" key="1">
    <source>
        <dbReference type="SAM" id="Phobius"/>
    </source>
</evidence>
<dbReference type="EMBL" id="BARS01034439">
    <property type="protein sequence ID" value="GAG22255.1"/>
    <property type="molecule type" value="Genomic_DNA"/>
</dbReference>
<proteinExistence type="predicted"/>
<accession>X0VVE1</accession>
<feature type="transmembrane region" description="Helical" evidence="1">
    <location>
        <begin position="54"/>
        <end position="74"/>
    </location>
</feature>
<feature type="transmembrane region" description="Helical" evidence="1">
    <location>
        <begin position="111"/>
        <end position="127"/>
    </location>
</feature>
<keyword evidence="1" id="KW-0812">Transmembrane</keyword>
<reference evidence="2" key="1">
    <citation type="journal article" date="2014" name="Front. Microbiol.">
        <title>High frequency of phylogenetically diverse reductive dehalogenase-homologous genes in deep subseafloor sedimentary metagenomes.</title>
        <authorList>
            <person name="Kawai M."/>
            <person name="Futagami T."/>
            <person name="Toyoda A."/>
            <person name="Takaki Y."/>
            <person name="Nishi S."/>
            <person name="Hori S."/>
            <person name="Arai W."/>
            <person name="Tsubouchi T."/>
            <person name="Morono Y."/>
            <person name="Uchiyama I."/>
            <person name="Ito T."/>
            <person name="Fujiyama A."/>
            <person name="Inagaki F."/>
            <person name="Takami H."/>
        </authorList>
    </citation>
    <scope>NUCLEOTIDE SEQUENCE</scope>
    <source>
        <strain evidence="2">Expedition CK06-06</strain>
    </source>
</reference>
<evidence type="ECO:0000313" key="2">
    <source>
        <dbReference type="EMBL" id="GAG22255.1"/>
    </source>
</evidence>
<sequence length="260" mass="26504">GRRLVAGRQRGVLAALAVALALAMPLAIRAAGIVPLNVQFFLGDRLRQSGHLLLLELILVVPLMLAGAAVGVALMDDPERIAGHYAANLLGSGAGAAAGVVLLGALTVPQAAAVLAAGAYLAGLILLPWRRAGAVIAALACGVALAGVEILLPWTPPVSQYKTLPLLSRAGAETIHRDSGALGRIDVLSGDVVHDVPAGFSLVCPEPIPPHVLILLDGEPLGAVYATRSAGDFAFLDHTTWALPYRLLKAPSVLILGAGG</sequence>
<keyword evidence="1" id="KW-0472">Membrane</keyword>
<keyword evidence="1" id="KW-1133">Transmembrane helix</keyword>
<feature type="non-terminal residue" evidence="2">
    <location>
        <position position="1"/>
    </location>
</feature>
<feature type="transmembrane region" description="Helical" evidence="1">
    <location>
        <begin position="134"/>
        <end position="154"/>
    </location>
</feature>
<name>X0VVE1_9ZZZZ</name>
<comment type="caution">
    <text evidence="2">The sequence shown here is derived from an EMBL/GenBank/DDBJ whole genome shotgun (WGS) entry which is preliminary data.</text>
</comment>
<feature type="non-terminal residue" evidence="2">
    <location>
        <position position="260"/>
    </location>
</feature>
<organism evidence="2">
    <name type="scientific">marine sediment metagenome</name>
    <dbReference type="NCBI Taxonomy" id="412755"/>
    <lineage>
        <taxon>unclassified sequences</taxon>
        <taxon>metagenomes</taxon>
        <taxon>ecological metagenomes</taxon>
    </lineage>
</organism>